<reference evidence="1 2" key="1">
    <citation type="submission" date="2022-03" db="EMBL/GenBank/DDBJ databases">
        <title>Chryseobacterium sp. isolated from particulate matters in swine house.</title>
        <authorList>
            <person name="Won M."/>
            <person name="Kim S.-J."/>
            <person name="Kwon S.-W."/>
        </authorList>
    </citation>
    <scope>NUCLEOTIDE SEQUENCE [LARGE SCALE GENOMIC DNA]</scope>
    <source>
        <strain evidence="1 2">SC2-2</strain>
    </source>
</reference>
<gene>
    <name evidence="1" type="ORF">MTP09_13265</name>
</gene>
<evidence type="ECO:0000313" key="1">
    <source>
        <dbReference type="EMBL" id="UOE40855.1"/>
    </source>
</evidence>
<protein>
    <recommendedName>
        <fullName evidence="3">Dephospho-CoA kinase</fullName>
    </recommendedName>
</protein>
<organism evidence="1 2">
    <name type="scientific">Chryseobacterium suipulveris</name>
    <dbReference type="NCBI Taxonomy" id="2929800"/>
    <lineage>
        <taxon>Bacteria</taxon>
        <taxon>Pseudomonadati</taxon>
        <taxon>Bacteroidota</taxon>
        <taxon>Flavobacteriia</taxon>
        <taxon>Flavobacteriales</taxon>
        <taxon>Weeksellaceae</taxon>
        <taxon>Chryseobacterium group</taxon>
        <taxon>Chryseobacterium</taxon>
    </lineage>
</organism>
<dbReference type="RefSeq" id="WP_243548887.1">
    <property type="nucleotide sequence ID" value="NZ_CP094532.1"/>
</dbReference>
<dbReference type="EMBL" id="CP094532">
    <property type="protein sequence ID" value="UOE40855.1"/>
    <property type="molecule type" value="Genomic_DNA"/>
</dbReference>
<accession>A0ABY4BWF8</accession>
<evidence type="ECO:0008006" key="3">
    <source>
        <dbReference type="Google" id="ProtNLM"/>
    </source>
</evidence>
<dbReference type="Proteomes" id="UP000831460">
    <property type="component" value="Chromosome"/>
</dbReference>
<evidence type="ECO:0000313" key="2">
    <source>
        <dbReference type="Proteomes" id="UP000831460"/>
    </source>
</evidence>
<proteinExistence type="predicted"/>
<keyword evidence="2" id="KW-1185">Reference proteome</keyword>
<name>A0ABY4BWF8_9FLAO</name>
<sequence>MDNASTSLGKLNPLQLEILKLFSRNLDEKDLKEIKKLIVRYLAEKAIHQADKIWEKNNWTDKDMERMLLREERTPYNPKN</sequence>